<evidence type="ECO:0000259" key="7">
    <source>
        <dbReference type="Pfam" id="PF14322"/>
    </source>
</evidence>
<keyword evidence="5" id="KW-0998">Cell outer membrane</keyword>
<feature type="domain" description="SusD-like N-terminal" evidence="7">
    <location>
        <begin position="114"/>
        <end position="251"/>
    </location>
</feature>
<evidence type="ECO:0000256" key="2">
    <source>
        <dbReference type="ARBA" id="ARBA00006275"/>
    </source>
</evidence>
<proteinExistence type="inferred from homology"/>
<dbReference type="EMBL" id="FP565814">
    <property type="protein sequence ID" value="CBH23358.1"/>
    <property type="molecule type" value="Genomic_DNA"/>
</dbReference>
<dbReference type="InterPro" id="IPR011990">
    <property type="entry name" value="TPR-like_helical_dom_sf"/>
</dbReference>
<name>D5H5Q3_SALRM</name>
<accession>D5H5Q3</accession>
<dbReference type="HOGENOM" id="CLU_015553_1_2_10"/>
<gene>
    <name evidence="8" type="ordered locus">SRM_00437</name>
</gene>
<dbReference type="Gene3D" id="1.25.40.10">
    <property type="entry name" value="Tetratricopeptide repeat domain"/>
    <property type="match status" value="1"/>
</dbReference>
<evidence type="ECO:0000313" key="9">
    <source>
        <dbReference type="Proteomes" id="UP000000933"/>
    </source>
</evidence>
<comment type="similarity">
    <text evidence="2">Belongs to the SusD family.</text>
</comment>
<dbReference type="AlphaFoldDB" id="D5H5Q3"/>
<dbReference type="CDD" id="cd08977">
    <property type="entry name" value="SusD"/>
    <property type="match status" value="1"/>
</dbReference>
<keyword evidence="3" id="KW-0732">Signal</keyword>
<dbReference type="SUPFAM" id="SSF48452">
    <property type="entry name" value="TPR-like"/>
    <property type="match status" value="1"/>
</dbReference>
<dbReference type="Pfam" id="PF14322">
    <property type="entry name" value="SusD-like_3"/>
    <property type="match status" value="1"/>
</dbReference>
<keyword evidence="4" id="KW-0472">Membrane</keyword>
<dbReference type="Pfam" id="PF07980">
    <property type="entry name" value="SusD_RagB"/>
    <property type="match status" value="1"/>
</dbReference>
<dbReference type="Gene3D" id="1.25.40.390">
    <property type="match status" value="1"/>
</dbReference>
<dbReference type="PATRIC" id="fig|761659.10.peg.499"/>
<dbReference type="InterPro" id="IPR033985">
    <property type="entry name" value="SusD-like_N"/>
</dbReference>
<evidence type="ECO:0000256" key="1">
    <source>
        <dbReference type="ARBA" id="ARBA00004442"/>
    </source>
</evidence>
<comment type="subcellular location">
    <subcellularLocation>
        <location evidence="1">Cell outer membrane</location>
    </subcellularLocation>
</comment>
<dbReference type="Gene3D" id="1.10.3780.10">
    <property type="entry name" value="SusD-like"/>
    <property type="match status" value="1"/>
</dbReference>
<evidence type="ECO:0000256" key="5">
    <source>
        <dbReference type="ARBA" id="ARBA00023237"/>
    </source>
</evidence>
<evidence type="ECO:0000256" key="4">
    <source>
        <dbReference type="ARBA" id="ARBA00023136"/>
    </source>
</evidence>
<evidence type="ECO:0000256" key="3">
    <source>
        <dbReference type="ARBA" id="ARBA00022729"/>
    </source>
</evidence>
<dbReference type="GO" id="GO:0009279">
    <property type="term" value="C:cell outer membrane"/>
    <property type="evidence" value="ECO:0007669"/>
    <property type="project" value="UniProtKB-SubCell"/>
</dbReference>
<dbReference type="Proteomes" id="UP000000933">
    <property type="component" value="Chromosome"/>
</dbReference>
<organism evidence="8 9">
    <name type="scientific">Salinibacter ruber (strain M8)</name>
    <dbReference type="NCBI Taxonomy" id="761659"/>
    <lineage>
        <taxon>Bacteria</taxon>
        <taxon>Pseudomonadati</taxon>
        <taxon>Rhodothermota</taxon>
        <taxon>Rhodothermia</taxon>
        <taxon>Rhodothermales</taxon>
        <taxon>Salinibacteraceae</taxon>
        <taxon>Salinibacter</taxon>
    </lineage>
</organism>
<evidence type="ECO:0000313" key="8">
    <source>
        <dbReference type="EMBL" id="CBH23358.1"/>
    </source>
</evidence>
<evidence type="ECO:0008006" key="10">
    <source>
        <dbReference type="Google" id="ProtNLM"/>
    </source>
</evidence>
<protein>
    <recommendedName>
        <fullName evidence="10">RagB/SusD family nutrient uptake outer membrane protein</fullName>
    </recommendedName>
</protein>
<dbReference type="InterPro" id="IPR012944">
    <property type="entry name" value="SusD_RagB_dom"/>
</dbReference>
<reference evidence="9" key="2">
    <citation type="submission" date="2010-04" db="EMBL/GenBank/DDBJ databases">
        <title>Genome sequence of Salinibacter ruber M8.</title>
        <authorList>
            <consortium name="Genoscope"/>
        </authorList>
    </citation>
    <scope>NUCLEOTIDE SEQUENCE [LARGE SCALE GENOMIC DNA]</scope>
    <source>
        <strain evidence="9">M8</strain>
    </source>
</reference>
<dbReference type="KEGG" id="srm:SRM_00437"/>
<reference evidence="8 9" key="1">
    <citation type="journal article" date="2010" name="ISME J.">
        <title>Fine-scale evolution: genomic, phenotypic and ecological differentiation in two coexisting Salinibacter ruber strains.</title>
        <authorList>
            <person name="Pena A."/>
            <person name="Teeling H."/>
            <person name="Huerta-Cepas J."/>
            <person name="Santos F."/>
            <person name="Yarza P."/>
            <person name="Brito-Echeverria J."/>
            <person name="Lucio M."/>
            <person name="Schmitt-Kopplin P."/>
            <person name="Meseguer I."/>
            <person name="Schenowitz C."/>
            <person name="Dossat C."/>
            <person name="Barbe V."/>
            <person name="Dopazo J."/>
            <person name="Rossello-Mora R."/>
            <person name="Schuler M."/>
            <person name="Glockner F.O."/>
            <person name="Amann R."/>
            <person name="Gabaldon T."/>
            <person name="Anton J."/>
        </authorList>
    </citation>
    <scope>NUCLEOTIDE SEQUENCE [LARGE SCALE GENOMIC DNA]</scope>
    <source>
        <strain evidence="8 9">M8</strain>
    </source>
</reference>
<evidence type="ECO:0000259" key="6">
    <source>
        <dbReference type="Pfam" id="PF07980"/>
    </source>
</evidence>
<feature type="domain" description="RagB/SusD" evidence="6">
    <location>
        <begin position="380"/>
        <end position="533"/>
    </location>
</feature>
<sequence>MPNNYHLMFIKRSLRAVLFITLAVGLLGCDAGVQPRSSASPETAFQDESSYRAFLGKLYGGLVLTGQDGPAGNPDLQLIDEGFSQYVRAYWQLQELPTDEAVLAWGDEGIQPLNKQQWTPANPFVEAMYNRIFFQASMVNEFLRQTTEAKLNERGVSEDMRQRVQQFRAEARFLRALSYWHGVDLFGGMPIVTEEDEIGLQSPTPNTREEVFNFVEQELLAIEDQMPAPGAAEYGRADQAAVWMVLSKLYLNAEVYVGEPHYEEVITYTDKIIGSEAYELADEYMHNFKADNHTSPEVIFPVPQDGEQTRTYGGTTFLGHAAIGGGTMNANNYGFGGGWWGLRTTSNVVNRYPSDSTDVDSRAIFFTQGQSKEVGSLTSFTEGYALPKYQNVTTGGEKGENSTFPDTDYPMFRLADAYLMYAEAVARGAGGSMSKAVGLVNDLRERAYGDPSGNITASELTPEFILDERGRELVWEGHRRSDLIRFNQFSENGTWSGKGGSIEGTTTQGFRDLYPVPESQLQVNENLEQNPGYGGS</sequence>